<gene>
    <name evidence="4" type="ORF">ACFSKW_11610</name>
</gene>
<dbReference type="NCBIfam" id="NF004826">
    <property type="entry name" value="PRK06182.1"/>
    <property type="match status" value="1"/>
</dbReference>
<protein>
    <submittedName>
        <fullName evidence="4">Oxidoreductase</fullName>
    </submittedName>
</protein>
<evidence type="ECO:0000256" key="3">
    <source>
        <dbReference type="RuleBase" id="RU000363"/>
    </source>
</evidence>
<dbReference type="Proteomes" id="UP001597368">
    <property type="component" value="Unassembled WGS sequence"/>
</dbReference>
<evidence type="ECO:0000256" key="2">
    <source>
        <dbReference type="ARBA" id="ARBA00023002"/>
    </source>
</evidence>
<dbReference type="PANTHER" id="PTHR44169:SF6">
    <property type="entry name" value="NADPH-DEPENDENT 1-ACYLDIHYDROXYACETONE PHOSPHATE REDUCTASE"/>
    <property type="match status" value="1"/>
</dbReference>
<dbReference type="InterPro" id="IPR036291">
    <property type="entry name" value="NAD(P)-bd_dom_sf"/>
</dbReference>
<evidence type="ECO:0000313" key="4">
    <source>
        <dbReference type="EMBL" id="MFD1932121.1"/>
    </source>
</evidence>
<dbReference type="CDD" id="cd05374">
    <property type="entry name" value="17beta-HSD-like_SDR_c"/>
    <property type="match status" value="1"/>
</dbReference>
<proteinExistence type="inferred from homology"/>
<accession>A0ABW4SSH6</accession>
<comment type="similarity">
    <text evidence="1 3">Belongs to the short-chain dehydrogenases/reductases (SDR) family.</text>
</comment>
<dbReference type="Gene3D" id="3.40.50.720">
    <property type="entry name" value="NAD(P)-binding Rossmann-like Domain"/>
    <property type="match status" value="1"/>
</dbReference>
<dbReference type="PRINTS" id="PR00081">
    <property type="entry name" value="GDHRDH"/>
</dbReference>
<dbReference type="RefSeq" id="WP_379572117.1">
    <property type="nucleotide sequence ID" value="NZ_JBHUFV010000017.1"/>
</dbReference>
<keyword evidence="5" id="KW-1185">Reference proteome</keyword>
<sequence>MTAKICLITGASSGIGHATALELVRAGHTVYGAARRVRQVPGGHALAMDVTNPADVEHAVRTVLDEQGRIDVLVNNAGIGLYGAVEDVPLDQARHLFEVNLFGVAHLTRLVLPHMRERGSGSIVNVSSIAGEIALPLGGWYHASKHALEALTDSLRQEVKAFGVNVVLIQPGLIKTEFEQDIREISGRGAYRDLAQAMAERAESSTGGSDPAVVATAIRKVVESAHPRPRHPVGHLARTVLWLNRLLPDRAFDNLVTKR</sequence>
<reference evidence="5" key="1">
    <citation type="journal article" date="2019" name="Int. J. Syst. Evol. Microbiol.">
        <title>The Global Catalogue of Microorganisms (GCM) 10K type strain sequencing project: providing services to taxonomists for standard genome sequencing and annotation.</title>
        <authorList>
            <consortium name="The Broad Institute Genomics Platform"/>
            <consortium name="The Broad Institute Genome Sequencing Center for Infectious Disease"/>
            <person name="Wu L."/>
            <person name="Ma J."/>
        </authorList>
    </citation>
    <scope>NUCLEOTIDE SEQUENCE [LARGE SCALE GENOMIC DNA]</scope>
    <source>
        <strain evidence="5">ICMP 6774ER</strain>
    </source>
</reference>
<keyword evidence="2" id="KW-0560">Oxidoreductase</keyword>
<dbReference type="PRINTS" id="PR00080">
    <property type="entry name" value="SDRFAMILY"/>
</dbReference>
<evidence type="ECO:0000256" key="1">
    <source>
        <dbReference type="ARBA" id="ARBA00006484"/>
    </source>
</evidence>
<dbReference type="Pfam" id="PF00106">
    <property type="entry name" value="adh_short"/>
    <property type="match status" value="1"/>
</dbReference>
<dbReference type="PANTHER" id="PTHR44169">
    <property type="entry name" value="NADPH-DEPENDENT 1-ACYLDIHYDROXYACETONE PHOSPHATE REDUCTASE"/>
    <property type="match status" value="1"/>
</dbReference>
<comment type="caution">
    <text evidence="4">The sequence shown here is derived from an EMBL/GenBank/DDBJ whole genome shotgun (WGS) entry which is preliminary data.</text>
</comment>
<name>A0ABW4SSH6_9ACTN</name>
<dbReference type="SUPFAM" id="SSF51735">
    <property type="entry name" value="NAD(P)-binding Rossmann-fold domains"/>
    <property type="match status" value="1"/>
</dbReference>
<dbReference type="EMBL" id="JBHUFV010000017">
    <property type="protein sequence ID" value="MFD1932121.1"/>
    <property type="molecule type" value="Genomic_DNA"/>
</dbReference>
<evidence type="ECO:0000313" key="5">
    <source>
        <dbReference type="Proteomes" id="UP001597368"/>
    </source>
</evidence>
<dbReference type="InterPro" id="IPR002347">
    <property type="entry name" value="SDR_fam"/>
</dbReference>
<organism evidence="4 5">
    <name type="scientific">Nonomuraea mangrovi</name>
    <dbReference type="NCBI Taxonomy" id="2316207"/>
    <lineage>
        <taxon>Bacteria</taxon>
        <taxon>Bacillati</taxon>
        <taxon>Actinomycetota</taxon>
        <taxon>Actinomycetes</taxon>
        <taxon>Streptosporangiales</taxon>
        <taxon>Streptosporangiaceae</taxon>
        <taxon>Nonomuraea</taxon>
    </lineage>
</organism>